<accession>A0A4D6NRG8</accession>
<dbReference type="EMBL" id="CP039355">
    <property type="protein sequence ID" value="QCE15978.1"/>
    <property type="molecule type" value="Genomic_DNA"/>
</dbReference>
<organism evidence="1 2">
    <name type="scientific">Vigna unguiculata</name>
    <name type="common">Cowpea</name>
    <dbReference type="NCBI Taxonomy" id="3917"/>
    <lineage>
        <taxon>Eukaryota</taxon>
        <taxon>Viridiplantae</taxon>
        <taxon>Streptophyta</taxon>
        <taxon>Embryophyta</taxon>
        <taxon>Tracheophyta</taxon>
        <taxon>Spermatophyta</taxon>
        <taxon>Magnoliopsida</taxon>
        <taxon>eudicotyledons</taxon>
        <taxon>Gunneridae</taxon>
        <taxon>Pentapetalae</taxon>
        <taxon>rosids</taxon>
        <taxon>fabids</taxon>
        <taxon>Fabales</taxon>
        <taxon>Fabaceae</taxon>
        <taxon>Papilionoideae</taxon>
        <taxon>50 kb inversion clade</taxon>
        <taxon>NPAAA clade</taxon>
        <taxon>indigoferoid/millettioid clade</taxon>
        <taxon>Phaseoleae</taxon>
        <taxon>Vigna</taxon>
    </lineage>
</organism>
<evidence type="ECO:0000313" key="2">
    <source>
        <dbReference type="Proteomes" id="UP000501690"/>
    </source>
</evidence>
<sequence length="158" mass="16910">MAASASSMVGSWWLDEGVLKVSLQVCELTVVVGRSPFRRGCGVDEQGAAHECIAVVALFCKRWCVAGCLAMKEGLCRGNDIAADEGVTMLEVGEDGRDERLDDLRLIEAAEETEGDTADVLVGVLEVVAEVLVDPGELCLKRVNEENRTWEQNVGGAA</sequence>
<dbReference type="Proteomes" id="UP000501690">
    <property type="component" value="Linkage Group LG11"/>
</dbReference>
<protein>
    <submittedName>
        <fullName evidence="1">Uncharacterized protein</fullName>
    </submittedName>
</protein>
<evidence type="ECO:0000313" key="1">
    <source>
        <dbReference type="EMBL" id="QCE15978.1"/>
    </source>
</evidence>
<proteinExistence type="predicted"/>
<reference evidence="1 2" key="1">
    <citation type="submission" date="2019-04" db="EMBL/GenBank/DDBJ databases">
        <title>An improved genome assembly and genetic linkage map for asparagus bean, Vigna unguiculata ssp. sesquipedialis.</title>
        <authorList>
            <person name="Xia Q."/>
            <person name="Zhang R."/>
            <person name="Dong Y."/>
        </authorList>
    </citation>
    <scope>NUCLEOTIDE SEQUENCE [LARGE SCALE GENOMIC DNA]</scope>
    <source>
        <tissue evidence="1">Leaf</tissue>
    </source>
</reference>
<name>A0A4D6NRG8_VIGUN</name>
<gene>
    <name evidence="1" type="ORF">DEO72_LG11g2991</name>
</gene>
<dbReference type="AlphaFoldDB" id="A0A4D6NRG8"/>
<keyword evidence="2" id="KW-1185">Reference proteome</keyword>